<comment type="caution">
    <text evidence="1">The sequence shown here is derived from an EMBL/GenBank/DDBJ whole genome shotgun (WGS) entry which is preliminary data.</text>
</comment>
<name>A0ABW5X4C7_9FLAO</name>
<evidence type="ECO:0000313" key="2">
    <source>
        <dbReference type="Proteomes" id="UP001597438"/>
    </source>
</evidence>
<dbReference type="RefSeq" id="WP_251742932.1">
    <property type="nucleotide sequence ID" value="NZ_JBHUOJ010000008.1"/>
</dbReference>
<organism evidence="1 2">
    <name type="scientific">Christiangramia antarctica</name>
    <dbReference type="NCBI Taxonomy" id="2058158"/>
    <lineage>
        <taxon>Bacteria</taxon>
        <taxon>Pseudomonadati</taxon>
        <taxon>Bacteroidota</taxon>
        <taxon>Flavobacteriia</taxon>
        <taxon>Flavobacteriales</taxon>
        <taxon>Flavobacteriaceae</taxon>
        <taxon>Christiangramia</taxon>
    </lineage>
</organism>
<sequence length="122" mass="13767">MSRFVMILLLSLMLFSCNEENKKWSFEKKIELPAKARPLAIAKTGNDLWFSDPDHYRLIKIDAAGRVLDSIVDIQRPMNIDFNNGKLYVPEFLTDTIWIFEDGGKSPLSLNAKPAAPAGLNV</sequence>
<dbReference type="SUPFAM" id="SSF63825">
    <property type="entry name" value="YWTD domain"/>
    <property type="match status" value="1"/>
</dbReference>
<proteinExistence type="predicted"/>
<evidence type="ECO:0000313" key="1">
    <source>
        <dbReference type="EMBL" id="MFD2832554.1"/>
    </source>
</evidence>
<protein>
    <submittedName>
        <fullName evidence="1">YncE family protein</fullName>
    </submittedName>
</protein>
<accession>A0ABW5X4C7</accession>
<keyword evidence="2" id="KW-1185">Reference proteome</keyword>
<dbReference type="Proteomes" id="UP001597438">
    <property type="component" value="Unassembled WGS sequence"/>
</dbReference>
<reference evidence="2" key="1">
    <citation type="journal article" date="2019" name="Int. J. Syst. Evol. Microbiol.">
        <title>The Global Catalogue of Microorganisms (GCM) 10K type strain sequencing project: providing services to taxonomists for standard genome sequencing and annotation.</title>
        <authorList>
            <consortium name="The Broad Institute Genomics Platform"/>
            <consortium name="The Broad Institute Genome Sequencing Center for Infectious Disease"/>
            <person name="Wu L."/>
            <person name="Ma J."/>
        </authorList>
    </citation>
    <scope>NUCLEOTIDE SEQUENCE [LARGE SCALE GENOMIC DNA]</scope>
    <source>
        <strain evidence="2">KCTC 52925</strain>
    </source>
</reference>
<dbReference type="EMBL" id="JBHUOJ010000008">
    <property type="protein sequence ID" value="MFD2832554.1"/>
    <property type="molecule type" value="Genomic_DNA"/>
</dbReference>
<dbReference type="PROSITE" id="PS51257">
    <property type="entry name" value="PROKAR_LIPOPROTEIN"/>
    <property type="match status" value="1"/>
</dbReference>
<gene>
    <name evidence="1" type="ORF">ACFSYS_04590</name>
</gene>